<evidence type="ECO:0008006" key="21">
    <source>
        <dbReference type="Google" id="ProtNLM"/>
    </source>
</evidence>
<dbReference type="InterPro" id="IPR057060">
    <property type="entry name" value="MBTPS1_3rd"/>
</dbReference>
<feature type="region of interest" description="Disordered" evidence="13">
    <location>
        <begin position="1053"/>
        <end position="1077"/>
    </location>
</feature>
<keyword evidence="7 12" id="KW-0720">Serine protease</keyword>
<feature type="domain" description="MBTPS1 third" evidence="18">
    <location>
        <begin position="692"/>
        <end position="821"/>
    </location>
</feature>
<feature type="region of interest" description="Disordered" evidence="13">
    <location>
        <begin position="125"/>
        <end position="201"/>
    </location>
</feature>
<evidence type="ECO:0000313" key="20">
    <source>
        <dbReference type="Proteomes" id="UP000075886"/>
    </source>
</evidence>
<evidence type="ECO:0000256" key="5">
    <source>
        <dbReference type="ARBA" id="ARBA00022729"/>
    </source>
</evidence>
<dbReference type="Gene3D" id="3.40.50.200">
    <property type="entry name" value="Peptidase S8/S53 domain"/>
    <property type="match status" value="1"/>
</dbReference>
<evidence type="ECO:0000256" key="1">
    <source>
        <dbReference type="ARBA" id="ARBA00004194"/>
    </source>
</evidence>
<keyword evidence="6 12" id="KW-0378">Hydrolase</keyword>
<dbReference type="InterPro" id="IPR055143">
    <property type="entry name" value="MBTP1_N"/>
</dbReference>
<feature type="domain" description="MBTPS1 fourth" evidence="17">
    <location>
        <begin position="822"/>
        <end position="1044"/>
    </location>
</feature>
<keyword evidence="5" id="KW-0732">Signal</keyword>
<evidence type="ECO:0000256" key="9">
    <source>
        <dbReference type="ARBA" id="ARBA00023034"/>
    </source>
</evidence>
<dbReference type="STRING" id="69004.A0A182Q1Y9"/>
<keyword evidence="10 14" id="KW-0472">Membrane</keyword>
<evidence type="ECO:0000259" key="16">
    <source>
        <dbReference type="Pfam" id="PF23001"/>
    </source>
</evidence>
<name>A0A182Q1Y9_9DIPT</name>
<comment type="similarity">
    <text evidence="2 12">Belongs to the peptidase S8 family.</text>
</comment>
<feature type="domain" description="Membrane-bound transcription factor site-1 protease-like N-terminal" evidence="16">
    <location>
        <begin position="217"/>
        <end position="299"/>
    </location>
</feature>
<dbReference type="Pfam" id="PF00082">
    <property type="entry name" value="Peptidase_S8"/>
    <property type="match status" value="1"/>
</dbReference>
<keyword evidence="4 14" id="KW-0812">Transmembrane</keyword>
<evidence type="ECO:0000256" key="11">
    <source>
        <dbReference type="ARBA" id="ARBA00023180"/>
    </source>
</evidence>
<keyword evidence="20" id="KW-1185">Reference proteome</keyword>
<dbReference type="GO" id="GO:0006508">
    <property type="term" value="P:proteolysis"/>
    <property type="evidence" value="ECO:0007669"/>
    <property type="project" value="UniProtKB-KW"/>
</dbReference>
<feature type="active site" description="Charge relay system" evidence="12">
    <location>
        <position position="423"/>
    </location>
</feature>
<dbReference type="InterPro" id="IPR034185">
    <property type="entry name" value="Site-1_peptidase_cat_dom"/>
</dbReference>
<sequence length="1508" mass="165772">MVGKYLRRKTTLTHTHTRAAQPEIITPAKEKKTTTTPKCIGRGTDDVVTARTAVRWGAAETICVRKLALQGVSGLFGVGPIVRTIVKKMIVRHIAARTSGPSLLFLLLPLLLLLTGCTHVSPSVNNSTTTATQQNQPSPDPGQSLRPSDGSTLSYNSSATVVDRDTAEAVSRNRTGASTFEPTKPCCDSNSTDRATHSIPAGSSKTHRVVIEFSTNIVQNEYIVQFNGYYKPKQRESFIHSALNGSKVQKWRILPRNNPAQDFPSDFDVLTLEEAIEYADDGLALLRSHPSIKSISPQRMVQRALKYVPLRQSNGDPNSDRNDDDEEEIAESEEIEQPELDVDDPETEELIEFFKRRKLTTEDGLPISSSPPPPPPPPPQSPNRHANRRLLRAIPRQITALLKADVLWGMGITGRGVKVAVFDTGLAKSHPHFKRIKERTNWTNEKTLDDGVSHGTFVAGIIASSKECLGFAPDAELHIFRVFTNNQVSYTSWFLDAFNYAILKKINVLNLSIGGPDFLDQPFVDKVLELSANRVIMVSAIGNDGPLYGTLNNPGDQMDVIGVGGMDYADNIAKFSSRGMTTWELPYGYGRLKPDIVTYGSQVKGSNLNGGCKSLSGTSVASPMVAGAVTLIASGVLDRPEVDLNPASMKQALIEGAQRLTDNNMFEQGHGKLNILRSMKALAAYRPRVTLSPAYLDFTEDYMWPYTTQSLYYSAMPVIANVTILNGMGVIGRVINRPTWHPYSNEHGELLNVSISYSDQLWPWSGWIAVHIGVNEAGRGFEGIAQGHITLTVQSPPDGEHEREPRNGTVSFAIKVRIIPQPPRQKRILWDQYHSLRYPPGYLPRDNLKIKSDPLDWRADHVHTNFKDMYTHLRNAGYYVEVLGAPYTCFNASHYGTLLVVDPEEEFFPAEIAKLRDDVLERQLSVIVFADWYNTSVMRRIKFYDENTRQWWMPDTGGANIPALNDLLRGFGIALGDRVADGYFDMRDHRMYYASGANIVRFPVGEGTIVVERDLLDEGLAITQPDEPRSKVRTRTAILGMLQTDRRLYARLQPATPNPADGGPALQPPDEEPLEEELLTENAEGQAIDRGAIINKRILLNVGGAAPVADEEEDEEIPNDGGEFNRDDGAAALAAAANRNDADEDPLPEEDSIAQLLRERTKPNVTVGGTGGSTTSATRAGIRGPATELAGGRIALYGDSNCLDSTHLEKPCFWLLDSLLEYTMTAHVAGLLRELNASRQVEQIEENAKLPQRMPNNNLHLYSKVLVPHTVTGEKRPLPICQRLEWEYPVTLNMSTIGTGGGGGPGDRLYAQEQQQLQQQQQQQLLIVQQRQLKQGPPQPMLPLVGNELVYSSRGRRLESQKGGSSVLGANDEPDIPGWRNKKTDKIPPNAPPNGFNALPSGATPTAGTPMAVGVKIIPLAGGGEAVPDGVDYYGETRGNRHANHGDGAGHPGTSTAGVVGGFYWLTGSKSALLGMLFALLVLLNWVRKTKGLTIKRRLNYVFKKIGF</sequence>
<feature type="compositionally biased region" description="Low complexity" evidence="13">
    <location>
        <begin position="125"/>
        <end position="136"/>
    </location>
</feature>
<dbReference type="EnsemblMetazoa" id="AFAF001498-RA">
    <property type="protein sequence ID" value="AFAF001498-PA"/>
    <property type="gene ID" value="AFAF001498"/>
</dbReference>
<evidence type="ECO:0000256" key="7">
    <source>
        <dbReference type="ARBA" id="ARBA00022825"/>
    </source>
</evidence>
<evidence type="ECO:0000259" key="17">
    <source>
        <dbReference type="Pfam" id="PF23090"/>
    </source>
</evidence>
<evidence type="ECO:0000256" key="12">
    <source>
        <dbReference type="PROSITE-ProRule" id="PRU01240"/>
    </source>
</evidence>
<feature type="domain" description="MBTPS1 fourth" evidence="17">
    <location>
        <begin position="1186"/>
        <end position="1227"/>
    </location>
</feature>
<feature type="active site" description="Charge relay system" evidence="12">
    <location>
        <position position="454"/>
    </location>
</feature>
<feature type="compositionally biased region" description="Polar residues" evidence="13">
    <location>
        <begin position="145"/>
        <end position="160"/>
    </location>
</feature>
<dbReference type="CDD" id="cd07479">
    <property type="entry name" value="Peptidases_S8_SKI-1_like"/>
    <property type="match status" value="1"/>
</dbReference>
<keyword evidence="8 14" id="KW-1133">Transmembrane helix</keyword>
<evidence type="ECO:0000256" key="6">
    <source>
        <dbReference type="ARBA" id="ARBA00022801"/>
    </source>
</evidence>
<dbReference type="Pfam" id="PF23094">
    <property type="entry name" value="MBTPS1_3rd"/>
    <property type="match status" value="1"/>
</dbReference>
<feature type="compositionally biased region" description="Polar residues" evidence="13">
    <location>
        <begin position="172"/>
        <end position="181"/>
    </location>
</feature>
<dbReference type="PANTHER" id="PTHR43806">
    <property type="entry name" value="PEPTIDASE S8"/>
    <property type="match status" value="1"/>
</dbReference>
<dbReference type="Proteomes" id="UP000075886">
    <property type="component" value="Unassembled WGS sequence"/>
</dbReference>
<evidence type="ECO:0000256" key="3">
    <source>
        <dbReference type="ARBA" id="ARBA00022670"/>
    </source>
</evidence>
<dbReference type="Pfam" id="PF23001">
    <property type="entry name" value="MBTP1_N"/>
    <property type="match status" value="1"/>
</dbReference>
<feature type="region of interest" description="Disordered" evidence="13">
    <location>
        <begin position="1106"/>
        <end position="1127"/>
    </location>
</feature>
<dbReference type="PROSITE" id="PS00137">
    <property type="entry name" value="SUBTILASE_HIS"/>
    <property type="match status" value="1"/>
</dbReference>
<dbReference type="GO" id="GO:0000139">
    <property type="term" value="C:Golgi membrane"/>
    <property type="evidence" value="ECO:0007669"/>
    <property type="project" value="UniProtKB-SubCell"/>
</dbReference>
<evidence type="ECO:0000256" key="10">
    <source>
        <dbReference type="ARBA" id="ARBA00023136"/>
    </source>
</evidence>
<dbReference type="InterPro" id="IPR022398">
    <property type="entry name" value="Peptidase_S8_His-AS"/>
</dbReference>
<feature type="compositionally biased region" description="Acidic residues" evidence="13">
    <location>
        <begin position="322"/>
        <end position="346"/>
    </location>
</feature>
<keyword evidence="9" id="KW-0333">Golgi apparatus</keyword>
<evidence type="ECO:0000256" key="4">
    <source>
        <dbReference type="ARBA" id="ARBA00022692"/>
    </source>
</evidence>
<comment type="subcellular location">
    <subcellularLocation>
        <location evidence="1">Golgi apparatus membrane</location>
        <topology evidence="1">Single-pass membrane protein</topology>
    </subcellularLocation>
</comment>
<evidence type="ECO:0000313" key="19">
    <source>
        <dbReference type="EnsemblMetazoa" id="AFAF001498-PA"/>
    </source>
</evidence>
<protein>
    <recommendedName>
        <fullName evidence="21">Peptidase S8/S53 domain-containing protein</fullName>
    </recommendedName>
</protein>
<dbReference type="GO" id="GO:0004252">
    <property type="term" value="F:serine-type endopeptidase activity"/>
    <property type="evidence" value="ECO:0007669"/>
    <property type="project" value="UniProtKB-UniRule"/>
</dbReference>
<feature type="domain" description="Peptidase S8/S53" evidence="15">
    <location>
        <begin position="414"/>
        <end position="671"/>
    </location>
</feature>
<feature type="region of interest" description="Disordered" evidence="13">
    <location>
        <begin position="1357"/>
        <end position="1395"/>
    </location>
</feature>
<evidence type="ECO:0000259" key="18">
    <source>
        <dbReference type="Pfam" id="PF23094"/>
    </source>
</evidence>
<dbReference type="InterPro" id="IPR000209">
    <property type="entry name" value="Peptidase_S8/S53_dom"/>
</dbReference>
<dbReference type="PRINTS" id="PR00723">
    <property type="entry name" value="SUBTILISIN"/>
</dbReference>
<feature type="compositionally biased region" description="Acidic residues" evidence="13">
    <location>
        <begin position="1109"/>
        <end position="1118"/>
    </location>
</feature>
<evidence type="ECO:0000259" key="15">
    <source>
        <dbReference type="Pfam" id="PF00082"/>
    </source>
</evidence>
<feature type="region of interest" description="Disordered" evidence="13">
    <location>
        <begin position="308"/>
        <end position="346"/>
    </location>
</feature>
<dbReference type="PROSITE" id="PS51892">
    <property type="entry name" value="SUBTILASE"/>
    <property type="match status" value="1"/>
</dbReference>
<feature type="transmembrane region" description="Helical" evidence="14">
    <location>
        <begin position="94"/>
        <end position="114"/>
    </location>
</feature>
<dbReference type="InterPro" id="IPR023828">
    <property type="entry name" value="Peptidase_S8_Ser-AS"/>
</dbReference>
<keyword evidence="3 12" id="KW-0645">Protease</keyword>
<feature type="active site" description="Charge relay system" evidence="12">
    <location>
        <position position="619"/>
    </location>
</feature>
<dbReference type="InterPro" id="IPR015500">
    <property type="entry name" value="Peptidase_S8_subtilisin-rel"/>
</dbReference>
<evidence type="ECO:0000256" key="13">
    <source>
        <dbReference type="SAM" id="MobiDB-lite"/>
    </source>
</evidence>
<evidence type="ECO:0000256" key="8">
    <source>
        <dbReference type="ARBA" id="ARBA00022989"/>
    </source>
</evidence>
<reference evidence="19" key="2">
    <citation type="submission" date="2020-05" db="UniProtKB">
        <authorList>
            <consortium name="EnsemblMetazoa"/>
        </authorList>
    </citation>
    <scope>IDENTIFICATION</scope>
    <source>
        <strain evidence="19">FAR1</strain>
    </source>
</reference>
<feature type="region of interest" description="Disordered" evidence="13">
    <location>
        <begin position="361"/>
        <end position="385"/>
    </location>
</feature>
<dbReference type="VEuPathDB" id="VectorBase:AFAF001498"/>
<organism evidence="19 20">
    <name type="scientific">Anopheles farauti</name>
    <dbReference type="NCBI Taxonomy" id="69004"/>
    <lineage>
        <taxon>Eukaryota</taxon>
        <taxon>Metazoa</taxon>
        <taxon>Ecdysozoa</taxon>
        <taxon>Arthropoda</taxon>
        <taxon>Hexapoda</taxon>
        <taxon>Insecta</taxon>
        <taxon>Pterygota</taxon>
        <taxon>Neoptera</taxon>
        <taxon>Endopterygota</taxon>
        <taxon>Diptera</taxon>
        <taxon>Nematocera</taxon>
        <taxon>Culicoidea</taxon>
        <taxon>Culicidae</taxon>
        <taxon>Anophelinae</taxon>
        <taxon>Anopheles</taxon>
    </lineage>
</organism>
<evidence type="ECO:0000256" key="2">
    <source>
        <dbReference type="ARBA" id="ARBA00011073"/>
    </source>
</evidence>
<dbReference type="PROSITE" id="PS00138">
    <property type="entry name" value="SUBTILASE_SER"/>
    <property type="match status" value="1"/>
</dbReference>
<dbReference type="InterPro" id="IPR036852">
    <property type="entry name" value="Peptidase_S8/S53_dom_sf"/>
</dbReference>
<feature type="transmembrane region" description="Helical" evidence="14">
    <location>
        <begin position="1463"/>
        <end position="1487"/>
    </location>
</feature>
<dbReference type="EMBL" id="AXCN02001078">
    <property type="status" value="NOT_ANNOTATED_CDS"/>
    <property type="molecule type" value="Genomic_DNA"/>
</dbReference>
<feature type="compositionally biased region" description="Pro residues" evidence="13">
    <location>
        <begin position="369"/>
        <end position="381"/>
    </location>
</feature>
<keyword evidence="11" id="KW-0325">Glycoprotein</keyword>
<dbReference type="PANTHER" id="PTHR43806:SF7">
    <property type="entry name" value="MEMBRANE-BOUND TRANSCRIPTION FACTOR SITE-1 PROTEASE"/>
    <property type="match status" value="1"/>
</dbReference>
<accession>A0A182Q1Y9</accession>
<dbReference type="GO" id="GO:0005789">
    <property type="term" value="C:endoplasmic reticulum membrane"/>
    <property type="evidence" value="ECO:0007669"/>
    <property type="project" value="UniProtKB-SubCell"/>
</dbReference>
<dbReference type="SUPFAM" id="SSF52743">
    <property type="entry name" value="Subtilisin-like"/>
    <property type="match status" value="1"/>
</dbReference>
<dbReference type="InterPro" id="IPR050131">
    <property type="entry name" value="Peptidase_S8_subtilisin-like"/>
</dbReference>
<reference evidence="20" key="1">
    <citation type="submission" date="2014-01" db="EMBL/GenBank/DDBJ databases">
        <title>The Genome Sequence of Anopheles farauti FAR1 (V2).</title>
        <authorList>
            <consortium name="The Broad Institute Genomics Platform"/>
            <person name="Neafsey D.E."/>
            <person name="Besansky N."/>
            <person name="Howell P."/>
            <person name="Walton C."/>
            <person name="Young S.K."/>
            <person name="Zeng Q."/>
            <person name="Gargeya S."/>
            <person name="Fitzgerald M."/>
            <person name="Haas B."/>
            <person name="Abouelleil A."/>
            <person name="Allen A.W."/>
            <person name="Alvarado L."/>
            <person name="Arachchi H.M."/>
            <person name="Berlin A.M."/>
            <person name="Chapman S.B."/>
            <person name="Gainer-Dewar J."/>
            <person name="Goldberg J."/>
            <person name="Griggs A."/>
            <person name="Gujja S."/>
            <person name="Hansen M."/>
            <person name="Howarth C."/>
            <person name="Imamovic A."/>
            <person name="Ireland A."/>
            <person name="Larimer J."/>
            <person name="McCowan C."/>
            <person name="Murphy C."/>
            <person name="Pearson M."/>
            <person name="Poon T.W."/>
            <person name="Priest M."/>
            <person name="Roberts A."/>
            <person name="Saif S."/>
            <person name="Shea T."/>
            <person name="Sisk P."/>
            <person name="Sykes S."/>
            <person name="Wortman J."/>
            <person name="Nusbaum C."/>
            <person name="Birren B."/>
        </authorList>
    </citation>
    <scope>NUCLEOTIDE SEQUENCE [LARGE SCALE GENOMIC DNA]</scope>
    <source>
        <strain evidence="20">FAR1</strain>
    </source>
</reference>
<feature type="region of interest" description="Disordered" evidence="13">
    <location>
        <begin position="1157"/>
        <end position="1180"/>
    </location>
</feature>
<proteinExistence type="inferred from homology"/>
<dbReference type="Pfam" id="PF23090">
    <property type="entry name" value="MBTPS1_4th"/>
    <property type="match status" value="2"/>
</dbReference>
<evidence type="ECO:0000256" key="14">
    <source>
        <dbReference type="SAM" id="Phobius"/>
    </source>
</evidence>
<dbReference type="InterPro" id="IPR057032">
    <property type="entry name" value="MBTPS1_4th"/>
</dbReference>
<dbReference type="GO" id="GO:0008203">
    <property type="term" value="P:cholesterol metabolic process"/>
    <property type="evidence" value="ECO:0007669"/>
    <property type="project" value="UniProtKB-KW"/>
</dbReference>